<evidence type="ECO:0000313" key="1">
    <source>
        <dbReference type="EMBL" id="RIA87866.1"/>
    </source>
</evidence>
<keyword evidence="2" id="KW-1185">Reference proteome</keyword>
<proteinExistence type="predicted"/>
<evidence type="ECO:0008006" key="3">
    <source>
        <dbReference type="Google" id="ProtNLM"/>
    </source>
</evidence>
<name>A0A397STE7_9GLOM</name>
<accession>A0A397STE7</accession>
<reference evidence="1 2" key="1">
    <citation type="submission" date="2018-06" db="EMBL/GenBank/DDBJ databases">
        <title>Comparative genomics reveals the genomic features of Rhizophagus irregularis, R. cerebriforme, R. diaphanum and Gigaspora rosea, and their symbiotic lifestyle signature.</title>
        <authorList>
            <person name="Morin E."/>
            <person name="San Clemente H."/>
            <person name="Chen E.C.H."/>
            <person name="De La Providencia I."/>
            <person name="Hainaut M."/>
            <person name="Kuo A."/>
            <person name="Kohler A."/>
            <person name="Murat C."/>
            <person name="Tang N."/>
            <person name="Roy S."/>
            <person name="Loubradou J."/>
            <person name="Henrissat B."/>
            <person name="Grigoriev I.V."/>
            <person name="Corradi N."/>
            <person name="Roux C."/>
            <person name="Martin F.M."/>
        </authorList>
    </citation>
    <scope>NUCLEOTIDE SEQUENCE [LARGE SCALE GENOMIC DNA]</scope>
    <source>
        <strain evidence="1 2">DAOM 227022</strain>
    </source>
</reference>
<organism evidence="1 2">
    <name type="scientific">Glomus cerebriforme</name>
    <dbReference type="NCBI Taxonomy" id="658196"/>
    <lineage>
        <taxon>Eukaryota</taxon>
        <taxon>Fungi</taxon>
        <taxon>Fungi incertae sedis</taxon>
        <taxon>Mucoromycota</taxon>
        <taxon>Glomeromycotina</taxon>
        <taxon>Glomeromycetes</taxon>
        <taxon>Glomerales</taxon>
        <taxon>Glomeraceae</taxon>
        <taxon>Glomus</taxon>
    </lineage>
</organism>
<gene>
    <name evidence="1" type="ORF">C1645_827182</name>
</gene>
<dbReference type="OrthoDB" id="2350362at2759"/>
<comment type="caution">
    <text evidence="1">The sequence shown here is derived from an EMBL/GenBank/DDBJ whole genome shotgun (WGS) entry which is preliminary data.</text>
</comment>
<dbReference type="AlphaFoldDB" id="A0A397STE7"/>
<protein>
    <recommendedName>
        <fullName evidence="3">Serine-threonine/tyrosine-protein kinase catalytic domain-containing protein</fullName>
    </recommendedName>
</protein>
<dbReference type="EMBL" id="QKYT01000289">
    <property type="protein sequence ID" value="RIA87866.1"/>
    <property type="molecule type" value="Genomic_DNA"/>
</dbReference>
<sequence length="107" mass="12795">MEKCWDSDPFKRPTILDLENIISQWLRCVTKHYILNNNKKNNKQVNDIDSQSRSDMYEFVRADEVLTQEQINNFITQHHPQAYYTSRLLNEILDQKTSECLDCIIED</sequence>
<evidence type="ECO:0000313" key="2">
    <source>
        <dbReference type="Proteomes" id="UP000265703"/>
    </source>
</evidence>
<dbReference type="Proteomes" id="UP000265703">
    <property type="component" value="Unassembled WGS sequence"/>
</dbReference>